<dbReference type="PATRIC" id="fig|246787.4.peg.829"/>
<dbReference type="RefSeq" id="WP_029429234.1">
    <property type="nucleotide sequence ID" value="NZ_CP012801.1"/>
</dbReference>
<name>A0A0N7IEQ6_9BACE</name>
<keyword evidence="1" id="KW-0812">Transmembrane</keyword>
<dbReference type="EMBL" id="CP012801">
    <property type="protein sequence ID" value="ALJ58067.1"/>
    <property type="molecule type" value="Genomic_DNA"/>
</dbReference>
<feature type="transmembrane region" description="Helical" evidence="1">
    <location>
        <begin position="6"/>
        <end position="25"/>
    </location>
</feature>
<proteinExistence type="predicted"/>
<keyword evidence="1" id="KW-1133">Transmembrane helix</keyword>
<gene>
    <name evidence="2" type="ORF">BcellWH2_00804</name>
</gene>
<evidence type="ECO:0000313" key="2">
    <source>
        <dbReference type="EMBL" id="ALJ58067.1"/>
    </source>
</evidence>
<protein>
    <submittedName>
        <fullName evidence="2">Uncharacterized protein</fullName>
    </submittedName>
</protein>
<dbReference type="Proteomes" id="UP000061809">
    <property type="component" value="Chromosome"/>
</dbReference>
<keyword evidence="1" id="KW-0472">Membrane</keyword>
<sequence length="189" mass="21489">MKTGILIINILLLIGEIILGCILLFGKSYLQKKGENTADKEDSQKIAMLKKIGENIATKQDIQDITNKVESIKASYNESLERHKMELQKEFETHKYIVGLCNSLDNQLIKLISDCSKIIGAEGAIYPENDEGLIYSARKLSNFLHAYRTRYESNKQISELMDITLKIKLEAELQGEMYNKLSKQDKTAL</sequence>
<organism evidence="2 3">
    <name type="scientific">Bacteroides cellulosilyticus</name>
    <dbReference type="NCBI Taxonomy" id="246787"/>
    <lineage>
        <taxon>Bacteria</taxon>
        <taxon>Pseudomonadati</taxon>
        <taxon>Bacteroidota</taxon>
        <taxon>Bacteroidia</taxon>
        <taxon>Bacteroidales</taxon>
        <taxon>Bacteroidaceae</taxon>
        <taxon>Bacteroides</taxon>
    </lineage>
</organism>
<accession>A0A0N7IEQ6</accession>
<evidence type="ECO:0000313" key="3">
    <source>
        <dbReference type="Proteomes" id="UP000061809"/>
    </source>
</evidence>
<evidence type="ECO:0000256" key="1">
    <source>
        <dbReference type="SAM" id="Phobius"/>
    </source>
</evidence>
<dbReference type="AlphaFoldDB" id="A0A0N7IEQ6"/>
<dbReference type="KEGG" id="bcel:BcellWH2_00804"/>
<reference evidence="2 3" key="1">
    <citation type="journal article" date="2015" name="Science">
        <title>Genetic determinants of in vivo fitness and diet responsiveness in multiple human gut Bacteroides.</title>
        <authorList>
            <person name="Wu M."/>
            <person name="McNulty N.P."/>
            <person name="Rodionov D.A."/>
            <person name="Khoroshkin M.S."/>
            <person name="Griffin N.W."/>
            <person name="Cheng J."/>
            <person name="Latreille P."/>
            <person name="Kerstetter R.A."/>
            <person name="Terrapon N."/>
            <person name="Henrissat B."/>
            <person name="Osterman A.L."/>
            <person name="Gordon J.I."/>
        </authorList>
    </citation>
    <scope>NUCLEOTIDE SEQUENCE [LARGE SCALE GENOMIC DNA]</scope>
    <source>
        <strain evidence="2 3">WH2</strain>
    </source>
</reference>